<feature type="region of interest" description="Disordered" evidence="1">
    <location>
        <begin position="100"/>
        <end position="122"/>
    </location>
</feature>
<dbReference type="EMBL" id="CP097511">
    <property type="protein sequence ID" value="URE42182.1"/>
    <property type="molecule type" value="Genomic_DNA"/>
</dbReference>
<sequence length="148" mass="17021">MGNTNSIPEAQRRMQRQLQYCQERRTQLQGHLSSLETLAWRRKDEIEQNMEDSTRNFGILKDCLDELEQVEAILQHLSTKKSICEKEVARLFDELSALDPESAARAGKHSPETSAEIRESPESGFSIDYDAFFGKQKTTPYHPFVKDS</sequence>
<evidence type="ECO:0000313" key="3">
    <source>
        <dbReference type="Proteomes" id="UP001055439"/>
    </source>
</evidence>
<dbReference type="OrthoDB" id="10326110at2759"/>
<evidence type="ECO:0000313" key="2">
    <source>
        <dbReference type="EMBL" id="URE42182.1"/>
    </source>
</evidence>
<feature type="compositionally biased region" description="Basic and acidic residues" evidence="1">
    <location>
        <begin position="109"/>
        <end position="121"/>
    </location>
</feature>
<organism evidence="2 3">
    <name type="scientific">Musa troglodytarum</name>
    <name type="common">fe'i banana</name>
    <dbReference type="NCBI Taxonomy" id="320322"/>
    <lineage>
        <taxon>Eukaryota</taxon>
        <taxon>Viridiplantae</taxon>
        <taxon>Streptophyta</taxon>
        <taxon>Embryophyta</taxon>
        <taxon>Tracheophyta</taxon>
        <taxon>Spermatophyta</taxon>
        <taxon>Magnoliopsida</taxon>
        <taxon>Liliopsida</taxon>
        <taxon>Zingiberales</taxon>
        <taxon>Musaceae</taxon>
        <taxon>Musa</taxon>
    </lineage>
</organism>
<evidence type="ECO:0000256" key="1">
    <source>
        <dbReference type="SAM" id="MobiDB-lite"/>
    </source>
</evidence>
<reference evidence="2" key="1">
    <citation type="submission" date="2022-05" db="EMBL/GenBank/DDBJ databases">
        <title>The Musa troglodytarum L. genome provides insights into the mechanism of non-climacteric behaviour and enrichment of carotenoids.</title>
        <authorList>
            <person name="Wang J."/>
        </authorList>
    </citation>
    <scope>NUCLEOTIDE SEQUENCE</scope>
    <source>
        <tissue evidence="2">Leaf</tissue>
    </source>
</reference>
<name>A0A9E7I3V5_9LILI</name>
<proteinExistence type="predicted"/>
<dbReference type="Proteomes" id="UP001055439">
    <property type="component" value="Chromosome 9"/>
</dbReference>
<gene>
    <name evidence="2" type="ORF">MUK42_04731</name>
</gene>
<keyword evidence="3" id="KW-1185">Reference proteome</keyword>
<accession>A0A9E7I3V5</accession>
<protein>
    <submittedName>
        <fullName evidence="2">Uncharacterized protein</fullName>
    </submittedName>
</protein>
<dbReference type="AlphaFoldDB" id="A0A9E7I3V5"/>